<dbReference type="EMBL" id="AYYZ01000009">
    <property type="protein sequence ID" value="KRM53045.1"/>
    <property type="molecule type" value="Genomic_DNA"/>
</dbReference>
<protein>
    <submittedName>
        <fullName evidence="1">Uncharacterized protein</fullName>
    </submittedName>
</protein>
<name>A0A0R1ZFN2_9LACO</name>
<dbReference type="AlphaFoldDB" id="A0A0R1ZFN2"/>
<reference evidence="1 2" key="1">
    <citation type="journal article" date="2015" name="Genome Announc.">
        <title>Expanding the biotechnology potential of lactobacilli through comparative genomics of 213 strains and associated genera.</title>
        <authorList>
            <person name="Sun Z."/>
            <person name="Harris H.M."/>
            <person name="McCann A."/>
            <person name="Guo C."/>
            <person name="Argimon S."/>
            <person name="Zhang W."/>
            <person name="Yang X."/>
            <person name="Jeffery I.B."/>
            <person name="Cooney J.C."/>
            <person name="Kagawa T.F."/>
            <person name="Liu W."/>
            <person name="Song Y."/>
            <person name="Salvetti E."/>
            <person name="Wrobel A."/>
            <person name="Rasinkangas P."/>
            <person name="Parkhill J."/>
            <person name="Rea M.C."/>
            <person name="O'Sullivan O."/>
            <person name="Ritari J."/>
            <person name="Douillard F.P."/>
            <person name="Paul Ross R."/>
            <person name="Yang R."/>
            <person name="Briner A.E."/>
            <person name="Felis G.E."/>
            <person name="de Vos W.M."/>
            <person name="Barrangou R."/>
            <person name="Klaenhammer T.R."/>
            <person name="Caufield P.W."/>
            <person name="Cui Y."/>
            <person name="Zhang H."/>
            <person name="O'Toole P.W."/>
        </authorList>
    </citation>
    <scope>NUCLEOTIDE SEQUENCE [LARGE SCALE GENOMIC DNA]</scope>
    <source>
        <strain evidence="1 2">DSM 20653</strain>
    </source>
</reference>
<dbReference type="Proteomes" id="UP000051291">
    <property type="component" value="Unassembled WGS sequence"/>
</dbReference>
<gene>
    <name evidence="1" type="ORF">FC64_GL000097</name>
</gene>
<accession>A0A0R1ZFN2</accession>
<proteinExistence type="predicted"/>
<dbReference type="PATRIC" id="fig|1423820.4.peg.100"/>
<evidence type="ECO:0000313" key="2">
    <source>
        <dbReference type="Proteomes" id="UP000051291"/>
    </source>
</evidence>
<comment type="caution">
    <text evidence="1">The sequence shown here is derived from an EMBL/GenBank/DDBJ whole genome shotgun (WGS) entry which is preliminary data.</text>
</comment>
<evidence type="ECO:0000313" key="1">
    <source>
        <dbReference type="EMBL" id="KRM53045.1"/>
    </source>
</evidence>
<organism evidence="1 2">
    <name type="scientific">Ligilactobacillus araffinosus DSM 20653</name>
    <dbReference type="NCBI Taxonomy" id="1423820"/>
    <lineage>
        <taxon>Bacteria</taxon>
        <taxon>Bacillati</taxon>
        <taxon>Bacillota</taxon>
        <taxon>Bacilli</taxon>
        <taxon>Lactobacillales</taxon>
        <taxon>Lactobacillaceae</taxon>
        <taxon>Ligilactobacillus</taxon>
    </lineage>
</organism>
<sequence>MKGVITMAKKFNIGDYVGITEAGVDILNNSRLFVTDVRPRKKYVDNKVTDEIIGSNVTIEFDRHQSFVGDFVIATDEVISDDFIDKDVVVNIIDAKVYSRTSKGSNYSTVEVSLHGTVALANDIGE</sequence>
<keyword evidence="2" id="KW-1185">Reference proteome</keyword>
<dbReference type="STRING" id="1423820.FC64_GL000097"/>